<sequence length="124" mass="14493">MAAYEDDYIKKLIAAMGDTLAGALIGKNGDMDSENKEIDIVLSEEDLVHFRIQKFLRDREVNMAENILLEAIEKKQSPKYLQIAKEFYDQINKYTEKQLEECNFSRQEIIEDLEHIQKLYNCNA</sequence>
<organism evidence="1 2">
    <name type="scientific">Anaerosacchariphilus polymeriproducens</name>
    <dbReference type="NCBI Taxonomy" id="1812858"/>
    <lineage>
        <taxon>Bacteria</taxon>
        <taxon>Bacillati</taxon>
        <taxon>Bacillota</taxon>
        <taxon>Clostridia</taxon>
        <taxon>Lachnospirales</taxon>
        <taxon>Lachnospiraceae</taxon>
        <taxon>Anaerosacchariphilus</taxon>
    </lineage>
</organism>
<evidence type="ECO:0000313" key="1">
    <source>
        <dbReference type="EMBL" id="RDU23362.1"/>
    </source>
</evidence>
<protein>
    <submittedName>
        <fullName evidence="1">Uncharacterized protein</fullName>
    </submittedName>
</protein>
<keyword evidence="2" id="KW-1185">Reference proteome</keyword>
<reference evidence="1 2" key="1">
    <citation type="submission" date="2018-07" db="EMBL/GenBank/DDBJ databases">
        <title>Anaerosacharophilus polymeroproducens gen. nov. sp. nov., an anaerobic bacterium isolated from salt field.</title>
        <authorList>
            <person name="Kim W."/>
            <person name="Yang S.-H."/>
            <person name="Oh J."/>
            <person name="Lee J.-H."/>
            <person name="Kwon K.K."/>
        </authorList>
    </citation>
    <scope>NUCLEOTIDE SEQUENCE [LARGE SCALE GENOMIC DNA]</scope>
    <source>
        <strain evidence="1 2">MCWD5</strain>
    </source>
</reference>
<comment type="caution">
    <text evidence="1">The sequence shown here is derived from an EMBL/GenBank/DDBJ whole genome shotgun (WGS) entry which is preliminary data.</text>
</comment>
<dbReference type="EMBL" id="QRCT01000028">
    <property type="protein sequence ID" value="RDU23362.1"/>
    <property type="molecule type" value="Genomic_DNA"/>
</dbReference>
<dbReference type="Proteomes" id="UP000255036">
    <property type="component" value="Unassembled WGS sequence"/>
</dbReference>
<dbReference type="AlphaFoldDB" id="A0A371AV01"/>
<dbReference type="Pfam" id="PF20092">
    <property type="entry name" value="DUF6483"/>
    <property type="match status" value="1"/>
</dbReference>
<proteinExistence type="predicted"/>
<accession>A0A371AV01</accession>
<dbReference type="InterPro" id="IPR045507">
    <property type="entry name" value="DUF6483"/>
</dbReference>
<name>A0A371AV01_9FIRM</name>
<gene>
    <name evidence="1" type="ORF">DWV06_09920</name>
</gene>
<dbReference type="OrthoDB" id="1650869at2"/>
<dbReference type="RefSeq" id="WP_115482031.1">
    <property type="nucleotide sequence ID" value="NZ_QRCT01000028.1"/>
</dbReference>
<evidence type="ECO:0000313" key="2">
    <source>
        <dbReference type="Proteomes" id="UP000255036"/>
    </source>
</evidence>